<evidence type="ECO:0000259" key="15">
    <source>
        <dbReference type="SMART" id="SM01118"/>
    </source>
</evidence>
<dbReference type="GO" id="GO:0042357">
    <property type="term" value="P:thiamine diphosphate metabolic process"/>
    <property type="evidence" value="ECO:0007669"/>
    <property type="project" value="TreeGrafter"/>
</dbReference>
<dbReference type="Proteomes" id="UP001152622">
    <property type="component" value="Chromosome 2"/>
</dbReference>
<evidence type="ECO:0000256" key="4">
    <source>
        <dbReference type="ARBA" id="ARBA00008181"/>
    </source>
</evidence>
<evidence type="ECO:0000256" key="10">
    <source>
        <dbReference type="ARBA" id="ARBA00022801"/>
    </source>
</evidence>
<organism evidence="16 17">
    <name type="scientific">Synaphobranchus kaupii</name>
    <name type="common">Kaup's arrowtooth eel</name>
    <dbReference type="NCBI Taxonomy" id="118154"/>
    <lineage>
        <taxon>Eukaryota</taxon>
        <taxon>Metazoa</taxon>
        <taxon>Chordata</taxon>
        <taxon>Craniata</taxon>
        <taxon>Vertebrata</taxon>
        <taxon>Euteleostomi</taxon>
        <taxon>Actinopterygii</taxon>
        <taxon>Neopterygii</taxon>
        <taxon>Teleostei</taxon>
        <taxon>Anguilliformes</taxon>
        <taxon>Synaphobranchidae</taxon>
        <taxon>Synaphobranchus</taxon>
    </lineage>
</organism>
<dbReference type="InterPro" id="IPR012177">
    <property type="entry name" value="ThTPase_euk"/>
</dbReference>
<evidence type="ECO:0000313" key="16">
    <source>
        <dbReference type="EMBL" id="KAJ8374887.1"/>
    </source>
</evidence>
<dbReference type="Pfam" id="PF01928">
    <property type="entry name" value="CYTH"/>
    <property type="match status" value="2"/>
</dbReference>
<comment type="cofactor">
    <cofactor evidence="1">
        <name>Mg(2+)</name>
        <dbReference type="ChEBI" id="CHEBI:18420"/>
    </cofactor>
</comment>
<dbReference type="PANTHER" id="PTHR14586:SF1">
    <property type="entry name" value="THIAMINE-TRIPHOSPHATASE"/>
    <property type="match status" value="1"/>
</dbReference>
<evidence type="ECO:0000256" key="3">
    <source>
        <dbReference type="ARBA" id="ARBA00004496"/>
    </source>
</evidence>
<dbReference type="GO" id="GO:0006772">
    <property type="term" value="P:thiamine metabolic process"/>
    <property type="evidence" value="ECO:0007669"/>
    <property type="project" value="InterPro"/>
</dbReference>
<dbReference type="GO" id="GO:0050333">
    <property type="term" value="F:thiamine triphosphate phosphatase activity"/>
    <property type="evidence" value="ECO:0007669"/>
    <property type="project" value="UniProtKB-EC"/>
</dbReference>
<comment type="subunit">
    <text evidence="5">Monomer.</text>
</comment>
<dbReference type="InterPro" id="IPR033469">
    <property type="entry name" value="CYTH-like_dom_sf"/>
</dbReference>
<dbReference type="EC" id="3.6.1.28" evidence="6"/>
<dbReference type="EMBL" id="JAINUF010000002">
    <property type="protein sequence ID" value="KAJ8374887.1"/>
    <property type="molecule type" value="Genomic_DNA"/>
</dbReference>
<evidence type="ECO:0000256" key="14">
    <source>
        <dbReference type="SAM" id="MobiDB-lite"/>
    </source>
</evidence>
<keyword evidence="9" id="KW-0479">Metal-binding</keyword>
<dbReference type="SMART" id="SM01118">
    <property type="entry name" value="CYTH"/>
    <property type="match status" value="1"/>
</dbReference>
<evidence type="ECO:0000256" key="12">
    <source>
        <dbReference type="ARBA" id="ARBA00022990"/>
    </source>
</evidence>
<dbReference type="GO" id="GO:0000287">
    <property type="term" value="F:magnesium ion binding"/>
    <property type="evidence" value="ECO:0007669"/>
    <property type="project" value="TreeGrafter"/>
</dbReference>
<evidence type="ECO:0000256" key="1">
    <source>
        <dbReference type="ARBA" id="ARBA00001946"/>
    </source>
</evidence>
<evidence type="ECO:0000256" key="9">
    <source>
        <dbReference type="ARBA" id="ARBA00022723"/>
    </source>
</evidence>
<dbReference type="InterPro" id="IPR023577">
    <property type="entry name" value="CYTH_domain"/>
</dbReference>
<comment type="function">
    <text evidence="2">Hydrolase highly specific for thiamine triphosphate (ThTP).</text>
</comment>
<feature type="region of interest" description="Disordered" evidence="14">
    <location>
        <begin position="177"/>
        <end position="220"/>
    </location>
</feature>
<dbReference type="GO" id="GO:0005737">
    <property type="term" value="C:cytoplasm"/>
    <property type="evidence" value="ECO:0007669"/>
    <property type="project" value="UniProtKB-SubCell"/>
</dbReference>
<dbReference type="AlphaFoldDB" id="A0A9Q1G3Q1"/>
<evidence type="ECO:0000256" key="11">
    <source>
        <dbReference type="ARBA" id="ARBA00022842"/>
    </source>
</evidence>
<accession>A0A9Q1G3Q1</accession>
<comment type="subcellular location">
    <subcellularLocation>
        <location evidence="3">Cytoplasm</location>
    </subcellularLocation>
</comment>
<evidence type="ECO:0000256" key="2">
    <source>
        <dbReference type="ARBA" id="ARBA00002106"/>
    </source>
</evidence>
<feature type="compositionally biased region" description="Basic and acidic residues" evidence="14">
    <location>
        <begin position="177"/>
        <end position="206"/>
    </location>
</feature>
<evidence type="ECO:0000256" key="5">
    <source>
        <dbReference type="ARBA" id="ARBA00011245"/>
    </source>
</evidence>
<protein>
    <recommendedName>
        <fullName evidence="7">Thiamine-triphosphatase</fullName>
        <ecNumber evidence="6">3.6.1.28</ecNumber>
    </recommendedName>
</protein>
<dbReference type="PANTHER" id="PTHR14586">
    <property type="entry name" value="THIAMINE-TRIPHOSPHATASE"/>
    <property type="match status" value="1"/>
</dbReference>
<keyword evidence="17" id="KW-1185">Reference proteome</keyword>
<dbReference type="InterPro" id="IPR039582">
    <property type="entry name" value="THTPA"/>
</dbReference>
<comment type="catalytic activity">
    <reaction evidence="13">
        <text>thiamine triphosphate + H2O = thiamine diphosphate + phosphate + H(+)</text>
        <dbReference type="Rhea" id="RHEA:11744"/>
        <dbReference type="ChEBI" id="CHEBI:15377"/>
        <dbReference type="ChEBI" id="CHEBI:15378"/>
        <dbReference type="ChEBI" id="CHEBI:43474"/>
        <dbReference type="ChEBI" id="CHEBI:58937"/>
        <dbReference type="ChEBI" id="CHEBI:58938"/>
        <dbReference type="EC" id="3.6.1.28"/>
    </reaction>
</comment>
<dbReference type="Gene3D" id="2.40.320.10">
    <property type="entry name" value="Hypothetical Protein Pfu-838710-001"/>
    <property type="match status" value="1"/>
</dbReference>
<evidence type="ECO:0000256" key="13">
    <source>
        <dbReference type="ARBA" id="ARBA00048194"/>
    </source>
</evidence>
<keyword evidence="10" id="KW-0378">Hydrolase</keyword>
<evidence type="ECO:0000256" key="7">
    <source>
        <dbReference type="ARBA" id="ARBA00020088"/>
    </source>
</evidence>
<dbReference type="SUPFAM" id="SSF55154">
    <property type="entry name" value="CYTH-like phosphatases"/>
    <property type="match status" value="2"/>
</dbReference>
<name>A0A9Q1G3Q1_SYNKA</name>
<evidence type="ECO:0000313" key="17">
    <source>
        <dbReference type="Proteomes" id="UP001152622"/>
    </source>
</evidence>
<comment type="similarity">
    <text evidence="4">Belongs to the ThTPase family.</text>
</comment>
<dbReference type="CDD" id="cd07758">
    <property type="entry name" value="ThTPase"/>
    <property type="match status" value="1"/>
</dbReference>
<evidence type="ECO:0000256" key="6">
    <source>
        <dbReference type="ARBA" id="ARBA00012378"/>
    </source>
</evidence>
<keyword evidence="8" id="KW-0963">Cytoplasm</keyword>
<gene>
    <name evidence="16" type="ORF">SKAU_G00054670</name>
</gene>
<keyword evidence="12" id="KW-0007">Acetylation</keyword>
<proteinExistence type="inferred from homology"/>
<sequence length="349" mass="39847">MLLMRQNDSYHSSLWLHTQSIGVRATPVQIAFISKIKNTGKPSPGSQRANRLLFSRCDTEETMSVEVERKFVCDPDVQNKLRDIGAVCVSQCRFKDQYFDSPDFSLTLNDVWLRLRQGCWELKCPATEKMQRREEDQGERLCTRYREITSLPQIIAKVREVMKEKLKEENGQVVPLAEKECKENDKQGRKQEKGRPENSSEIDRKNPVASLDNKPVNPQGNAEKYIAAGMEDSNQCCAENASDLSWLREMNLAPFAEFTTERCSFSLDGDGEEGGIRVDLDEADFGYCVGEIEVLVPDGKEVQSALQKIKRTAQRLGLTGDQRVQGKMDVYLQRYCPEHYTKLLRAYVL</sequence>
<reference evidence="16" key="1">
    <citation type="journal article" date="2023" name="Science">
        <title>Genome structures resolve the early diversification of teleost fishes.</title>
        <authorList>
            <person name="Parey E."/>
            <person name="Louis A."/>
            <person name="Montfort J."/>
            <person name="Bouchez O."/>
            <person name="Roques C."/>
            <person name="Iampietro C."/>
            <person name="Lluch J."/>
            <person name="Castinel A."/>
            <person name="Donnadieu C."/>
            <person name="Desvignes T."/>
            <person name="Floi Bucao C."/>
            <person name="Jouanno E."/>
            <person name="Wen M."/>
            <person name="Mejri S."/>
            <person name="Dirks R."/>
            <person name="Jansen H."/>
            <person name="Henkel C."/>
            <person name="Chen W.J."/>
            <person name="Zahm M."/>
            <person name="Cabau C."/>
            <person name="Klopp C."/>
            <person name="Thompson A.W."/>
            <person name="Robinson-Rechavi M."/>
            <person name="Braasch I."/>
            <person name="Lecointre G."/>
            <person name="Bobe J."/>
            <person name="Postlethwait J.H."/>
            <person name="Berthelot C."/>
            <person name="Roest Crollius H."/>
            <person name="Guiguen Y."/>
        </authorList>
    </citation>
    <scope>NUCLEOTIDE SEQUENCE</scope>
    <source>
        <strain evidence="16">WJC10195</strain>
    </source>
</reference>
<feature type="domain" description="CYTH" evidence="15">
    <location>
        <begin position="64"/>
        <end position="334"/>
    </location>
</feature>
<keyword evidence="11" id="KW-0460">Magnesium</keyword>
<dbReference type="OrthoDB" id="442176at2759"/>
<comment type="caution">
    <text evidence="16">The sequence shown here is derived from an EMBL/GenBank/DDBJ whole genome shotgun (WGS) entry which is preliminary data.</text>
</comment>
<evidence type="ECO:0000256" key="8">
    <source>
        <dbReference type="ARBA" id="ARBA00022490"/>
    </source>
</evidence>